<dbReference type="Proteomes" id="UP000095282">
    <property type="component" value="Unplaced"/>
</dbReference>
<dbReference type="AlphaFoldDB" id="A0A1I7UQP3"/>
<keyword evidence="1" id="KW-1185">Reference proteome</keyword>
<name>A0A1I7UQP3_9PELO</name>
<dbReference type="WBParaSite" id="Csp11.Scaffold630.g18384.t1">
    <property type="protein sequence ID" value="Csp11.Scaffold630.g18384.t1"/>
    <property type="gene ID" value="Csp11.Scaffold630.g18384"/>
</dbReference>
<evidence type="ECO:0000313" key="1">
    <source>
        <dbReference type="Proteomes" id="UP000095282"/>
    </source>
</evidence>
<sequence>MQKVKVTDGNEVLSMYTDTDYGLSVETLKSGFPNALNLIVPDHESEKTIMSVRNGKLYNPAGWNPEIIYSAYYGSKVPISDVRGSDNLMKFEQYLFYTRVFVKSNGLIEEDVSLKYACVPFYTSMFPRRYFVISTRHGSHECLEIGDEIKIYNQAHESYDVKVVYSNDVSDFIVFESGTKLCERAPIPGPINRGSRYAMLGFAEMKQCKEEDEHISPCYATGVVMSSQPNTIGHICGSSGGVPGMSGGPLFDLSDNSLIGICCSTDDLDDRETSFGKFTSDMITYCKEVNIVRFMPLETAVHFLYSAINTKTKLKRRLPEE</sequence>
<dbReference type="Pfam" id="PF13365">
    <property type="entry name" value="Trypsin_2"/>
    <property type="match status" value="1"/>
</dbReference>
<dbReference type="InterPro" id="IPR009003">
    <property type="entry name" value="Peptidase_S1_PA"/>
</dbReference>
<accession>A0A1I7UQP3</accession>
<dbReference type="SUPFAM" id="SSF50494">
    <property type="entry name" value="Trypsin-like serine proteases"/>
    <property type="match status" value="1"/>
</dbReference>
<protein>
    <submittedName>
        <fullName evidence="2">Trypsin-like peptidase domain-containing protein</fullName>
    </submittedName>
</protein>
<proteinExistence type="predicted"/>
<organism evidence="1 2">
    <name type="scientific">Caenorhabditis tropicalis</name>
    <dbReference type="NCBI Taxonomy" id="1561998"/>
    <lineage>
        <taxon>Eukaryota</taxon>
        <taxon>Metazoa</taxon>
        <taxon>Ecdysozoa</taxon>
        <taxon>Nematoda</taxon>
        <taxon>Chromadorea</taxon>
        <taxon>Rhabditida</taxon>
        <taxon>Rhabditina</taxon>
        <taxon>Rhabditomorpha</taxon>
        <taxon>Rhabditoidea</taxon>
        <taxon>Rhabditidae</taxon>
        <taxon>Peloderinae</taxon>
        <taxon>Caenorhabditis</taxon>
    </lineage>
</organism>
<evidence type="ECO:0000313" key="2">
    <source>
        <dbReference type="WBParaSite" id="Csp11.Scaffold630.g18384.t1"/>
    </source>
</evidence>
<reference evidence="2" key="1">
    <citation type="submission" date="2016-11" db="UniProtKB">
        <authorList>
            <consortium name="WormBaseParasite"/>
        </authorList>
    </citation>
    <scope>IDENTIFICATION</scope>
</reference>